<reference evidence="1 2" key="1">
    <citation type="submission" date="2018-06" db="EMBL/GenBank/DDBJ databases">
        <authorList>
            <consortium name="Pathogen Informatics"/>
            <person name="Doyle S."/>
        </authorList>
    </citation>
    <scope>NUCLEOTIDE SEQUENCE [LARGE SCALE GENOMIC DNA]</scope>
    <source>
        <strain evidence="1 2">NCTC12112</strain>
    </source>
</reference>
<protein>
    <submittedName>
        <fullName evidence="1">Uncharacterized protein</fullName>
    </submittedName>
</protein>
<gene>
    <name evidence="1" type="ORF">NCTC12112_02813</name>
</gene>
<sequence>MSGSALPVEDFKNYMKENGNMANIDQRVDINDLVGTLVGGNPGNVETDEAILKLENKNFMDYHSGYTKGQALEPTEQTKVQKGKNVLDKIMQKMKNRNLNLILLLLIFCSYIKLEAKPKITTYIYANRAYGIIEDGKVNRIGIPKDKIYQLYGIMFNHYYQLEAPTKENRFKNHYIKFYNDIKFIINGKEYIISKEQIKIDPLNSKDGLVYPFEPPIDIRNTKDNDLIIDIGEIEILDKEGNIIKPKTKIPPILFKKTYLTIKYNNIKGTDQETLYRGWAEDFPEDLRQMLIKYSF</sequence>
<accession>A0AAX2JES2</accession>
<dbReference type="KEGG" id="ful:C4N20_04635"/>
<organism evidence="1 2">
    <name type="scientific">Fusobacterium ulcerans</name>
    <dbReference type="NCBI Taxonomy" id="861"/>
    <lineage>
        <taxon>Bacteria</taxon>
        <taxon>Fusobacteriati</taxon>
        <taxon>Fusobacteriota</taxon>
        <taxon>Fusobacteriia</taxon>
        <taxon>Fusobacteriales</taxon>
        <taxon>Fusobacteriaceae</taxon>
        <taxon>Fusobacterium</taxon>
    </lineage>
</organism>
<name>A0AAX2JES2_9FUSO</name>
<dbReference type="AlphaFoldDB" id="A0AAX2JES2"/>
<dbReference type="Proteomes" id="UP000249008">
    <property type="component" value="Chromosome 1"/>
</dbReference>
<proteinExistence type="predicted"/>
<evidence type="ECO:0000313" key="2">
    <source>
        <dbReference type="Proteomes" id="UP000249008"/>
    </source>
</evidence>
<dbReference type="EMBL" id="LS483487">
    <property type="protein sequence ID" value="SQJ13121.1"/>
    <property type="molecule type" value="Genomic_DNA"/>
</dbReference>
<evidence type="ECO:0000313" key="1">
    <source>
        <dbReference type="EMBL" id="SQJ13121.1"/>
    </source>
</evidence>